<protein>
    <submittedName>
        <fullName evidence="4">Lytic transglycosylase domain-containing protein</fullName>
    </submittedName>
</protein>
<dbReference type="GO" id="GO:0008933">
    <property type="term" value="F:peptidoglycan lytic transglycosylase activity"/>
    <property type="evidence" value="ECO:0007669"/>
    <property type="project" value="InterPro"/>
</dbReference>
<dbReference type="SUPFAM" id="SSF53955">
    <property type="entry name" value="Lysozyme-like"/>
    <property type="match status" value="1"/>
</dbReference>
<sequence length="218" mass="23988">MIPYFQQAASETGVDYNLLVSVGYCESGFNPNAVSSAGAIGVMQLLPSTATAFGASDPRDPQQNIMAGARYLKYLLDRYKGDVELALAAYNAGPGNVDKYGGIPPFRETRDYVKKVMATAGLTYEERSYGVFQRIVDTFFNPIINILVSVRDRLDYVSQVAARGLNLDYFLGPVMMLGPQWKVLIVSIVASAFLLLTVLVARKGYGIYLALKEGVKWW</sequence>
<dbReference type="InterPro" id="IPR023346">
    <property type="entry name" value="Lysozyme-like_dom_sf"/>
</dbReference>
<dbReference type="PANTHER" id="PTHR37423:SF2">
    <property type="entry name" value="MEMBRANE-BOUND LYTIC MUREIN TRANSGLYCOSYLASE C"/>
    <property type="match status" value="1"/>
</dbReference>
<evidence type="ECO:0000256" key="2">
    <source>
        <dbReference type="SAM" id="Phobius"/>
    </source>
</evidence>
<evidence type="ECO:0000313" key="5">
    <source>
        <dbReference type="Proteomes" id="UP000271256"/>
    </source>
</evidence>
<dbReference type="GO" id="GO:0000270">
    <property type="term" value="P:peptidoglycan metabolic process"/>
    <property type="evidence" value="ECO:0007669"/>
    <property type="project" value="InterPro"/>
</dbReference>
<dbReference type="Gene3D" id="1.10.530.10">
    <property type="match status" value="1"/>
</dbReference>
<dbReference type="InterPro" id="IPR000189">
    <property type="entry name" value="Transglyc_AS"/>
</dbReference>
<dbReference type="CDD" id="cd00254">
    <property type="entry name" value="LT-like"/>
    <property type="match status" value="1"/>
</dbReference>
<keyword evidence="2" id="KW-1133">Transmembrane helix</keyword>
<comment type="caution">
    <text evidence="4">The sequence shown here is derived from an EMBL/GenBank/DDBJ whole genome shotgun (WGS) entry which is preliminary data.</text>
</comment>
<dbReference type="Proteomes" id="UP000271256">
    <property type="component" value="Unassembled WGS sequence"/>
</dbReference>
<dbReference type="PANTHER" id="PTHR37423">
    <property type="entry name" value="SOLUBLE LYTIC MUREIN TRANSGLYCOSYLASE-RELATED"/>
    <property type="match status" value="1"/>
</dbReference>
<keyword evidence="2" id="KW-0812">Transmembrane</keyword>
<comment type="similarity">
    <text evidence="1">Belongs to the transglycosylase Slt family.</text>
</comment>
<dbReference type="InterPro" id="IPR008258">
    <property type="entry name" value="Transglycosylase_SLT_dom_1"/>
</dbReference>
<reference evidence="4 5" key="1">
    <citation type="submission" date="2018-10" db="EMBL/GenBank/DDBJ databases">
        <authorList>
            <person name="Grouzdev D.S."/>
            <person name="Krutkina M.S."/>
            <person name="Tourova T.P."/>
            <person name="Nazina T.N."/>
        </authorList>
    </citation>
    <scope>NUCLEOTIDE SEQUENCE [LARGE SCALE GENOMIC DNA]</scope>
    <source>
        <strain evidence="4 5">435</strain>
    </source>
</reference>
<accession>A0A494X4S3</accession>
<evidence type="ECO:0000256" key="1">
    <source>
        <dbReference type="ARBA" id="ARBA00007734"/>
    </source>
</evidence>
<dbReference type="Pfam" id="PF01464">
    <property type="entry name" value="SLT"/>
    <property type="match status" value="1"/>
</dbReference>
<feature type="transmembrane region" description="Helical" evidence="2">
    <location>
        <begin position="181"/>
        <end position="201"/>
    </location>
</feature>
<organism evidence="4 5">
    <name type="scientific">Desulfofundulus salinus</name>
    <dbReference type="NCBI Taxonomy" id="2419843"/>
    <lineage>
        <taxon>Bacteria</taxon>
        <taxon>Bacillati</taxon>
        <taxon>Bacillota</taxon>
        <taxon>Clostridia</taxon>
        <taxon>Eubacteriales</taxon>
        <taxon>Peptococcaceae</taxon>
        <taxon>Desulfofundulus</taxon>
    </lineage>
</organism>
<evidence type="ECO:0000259" key="3">
    <source>
        <dbReference type="Pfam" id="PF01464"/>
    </source>
</evidence>
<dbReference type="GO" id="GO:0016020">
    <property type="term" value="C:membrane"/>
    <property type="evidence" value="ECO:0007669"/>
    <property type="project" value="InterPro"/>
</dbReference>
<dbReference type="OrthoDB" id="2628632at2"/>
<name>A0A494X4S3_9FIRM</name>
<gene>
    <name evidence="4" type="ORF">D7024_09500</name>
</gene>
<dbReference type="AlphaFoldDB" id="A0A494X4S3"/>
<dbReference type="EMBL" id="RBWE01000001">
    <property type="protein sequence ID" value="RKO68155.1"/>
    <property type="molecule type" value="Genomic_DNA"/>
</dbReference>
<feature type="domain" description="Transglycosylase SLT" evidence="3">
    <location>
        <begin position="4"/>
        <end position="110"/>
    </location>
</feature>
<proteinExistence type="inferred from homology"/>
<dbReference type="PROSITE" id="PS00922">
    <property type="entry name" value="TRANSGLYCOSYLASE"/>
    <property type="match status" value="1"/>
</dbReference>
<keyword evidence="2" id="KW-0472">Membrane</keyword>
<keyword evidence="5" id="KW-1185">Reference proteome</keyword>
<evidence type="ECO:0000313" key="4">
    <source>
        <dbReference type="EMBL" id="RKO68155.1"/>
    </source>
</evidence>